<feature type="binding site" evidence="6">
    <location>
        <begin position="7"/>
        <end position="12"/>
    </location>
    <ligand>
        <name>NADP(+)</name>
        <dbReference type="ChEBI" id="CHEBI:58349"/>
    </ligand>
</feature>
<evidence type="ECO:0000256" key="6">
    <source>
        <dbReference type="PIRSR" id="PIRSR000193-1"/>
    </source>
</evidence>
<evidence type="ECO:0000256" key="4">
    <source>
        <dbReference type="HAMAP-Rule" id="MF_01925"/>
    </source>
</evidence>
<dbReference type="GO" id="GO:0005737">
    <property type="term" value="C:cytoplasm"/>
    <property type="evidence" value="ECO:0007669"/>
    <property type="project" value="UniProtKB-SubCell"/>
</dbReference>
<evidence type="ECO:0000256" key="3">
    <source>
        <dbReference type="ARBA" id="ARBA00023002"/>
    </source>
</evidence>
<dbReference type="Gene3D" id="1.10.3730.10">
    <property type="entry name" value="ProC C-terminal domain-like"/>
    <property type="match status" value="1"/>
</dbReference>
<feature type="binding site" evidence="6">
    <location>
        <begin position="71"/>
        <end position="74"/>
    </location>
    <ligand>
        <name>NADP(+)</name>
        <dbReference type="ChEBI" id="CHEBI:58349"/>
    </ligand>
</feature>
<reference evidence="10 11" key="1">
    <citation type="submission" date="2019-02" db="EMBL/GenBank/DDBJ databases">
        <title>Deep-cultivation of Planctomycetes and their phenomic and genomic characterization uncovers novel biology.</title>
        <authorList>
            <person name="Wiegand S."/>
            <person name="Jogler M."/>
            <person name="Boedeker C."/>
            <person name="Pinto D."/>
            <person name="Vollmers J."/>
            <person name="Rivas-Marin E."/>
            <person name="Kohn T."/>
            <person name="Peeters S.H."/>
            <person name="Heuer A."/>
            <person name="Rast P."/>
            <person name="Oberbeckmann S."/>
            <person name="Bunk B."/>
            <person name="Jeske O."/>
            <person name="Meyerdierks A."/>
            <person name="Storesund J.E."/>
            <person name="Kallscheuer N."/>
            <person name="Luecker S."/>
            <person name="Lage O.M."/>
            <person name="Pohl T."/>
            <person name="Merkel B.J."/>
            <person name="Hornburger P."/>
            <person name="Mueller R.-W."/>
            <person name="Bruemmer F."/>
            <person name="Labrenz M."/>
            <person name="Spormann A.M."/>
            <person name="Op den Camp H."/>
            <person name="Overmann J."/>
            <person name="Amann R."/>
            <person name="Jetten M.S.M."/>
            <person name="Mascher T."/>
            <person name="Medema M.H."/>
            <person name="Devos D.P."/>
            <person name="Kaster A.-K."/>
            <person name="Ovreas L."/>
            <person name="Rohde M."/>
            <person name="Galperin M.Y."/>
            <person name="Jogler C."/>
        </authorList>
    </citation>
    <scope>NUCLEOTIDE SEQUENCE [LARGE SCALE GENOMIC DNA]</scope>
    <source>
        <strain evidence="10 11">SV_7m_r</strain>
    </source>
</reference>
<comment type="function">
    <text evidence="4">Catalyzes the reduction of 1-pyrroline-5-carboxylate (PCA) to L-proline.</text>
</comment>
<protein>
    <recommendedName>
        <fullName evidence="4 5">Pyrroline-5-carboxylate reductase</fullName>
        <shortName evidence="4">P5C reductase</shortName>
        <shortName evidence="4">P5CR</shortName>
        <ecNumber evidence="4 5">1.5.1.2</ecNumber>
    </recommendedName>
    <alternativeName>
        <fullName evidence="4">PCA reductase</fullName>
    </alternativeName>
</protein>
<evidence type="ECO:0000256" key="1">
    <source>
        <dbReference type="ARBA" id="ARBA00005525"/>
    </source>
</evidence>
<dbReference type="GO" id="GO:0055129">
    <property type="term" value="P:L-proline biosynthetic process"/>
    <property type="evidence" value="ECO:0007669"/>
    <property type="project" value="UniProtKB-UniRule"/>
</dbReference>
<evidence type="ECO:0000259" key="9">
    <source>
        <dbReference type="Pfam" id="PF14748"/>
    </source>
</evidence>
<comment type="subcellular location">
    <subcellularLocation>
        <location evidence="4">Cytoplasm</location>
    </subcellularLocation>
</comment>
<feature type="domain" description="Pyrroline-5-carboxylate reductase dimerisation" evidence="9">
    <location>
        <begin position="162"/>
        <end position="265"/>
    </location>
</feature>
<dbReference type="Pfam" id="PF03807">
    <property type="entry name" value="F420_oxidored"/>
    <property type="match status" value="1"/>
</dbReference>
<evidence type="ECO:0000313" key="11">
    <source>
        <dbReference type="Proteomes" id="UP000315003"/>
    </source>
</evidence>
<dbReference type="InterPro" id="IPR029036">
    <property type="entry name" value="P5CR_dimer"/>
</dbReference>
<dbReference type="GO" id="GO:0004735">
    <property type="term" value="F:pyrroline-5-carboxylate reductase activity"/>
    <property type="evidence" value="ECO:0007669"/>
    <property type="project" value="UniProtKB-UniRule"/>
</dbReference>
<accession>A0A517SND1</accession>
<dbReference type="InterPro" id="IPR000304">
    <property type="entry name" value="Pyrroline-COOH_reductase"/>
</dbReference>
<comment type="similarity">
    <text evidence="1 4 7">Belongs to the pyrroline-5-carboxylate reductase family.</text>
</comment>
<sequence length="266" mass="27376">MRNLAMIGGGQMGRALASGMIAAKVLPADQITVVDTDPRSVAWWQEHQPQVRAVGSLEDVDGAQVDAWILAVKPHLIAPVAEQLKPIAQGKLVVSIAAGVSLQQLGDYLGHERVVRVMPNTPCLVGAGASGFCVASDVSAEDCQWIEKALGAVGVVVQVQEFQIDAVTGLSGSGPAYICMVIESLADGGVKAGLPRPLAMQLAAQTVMGTAKMVQETGKHPGELKDAVASPGGTTIEAISVLEAGGLRSAMIEAVVASANRSKQLG</sequence>
<evidence type="ECO:0000256" key="2">
    <source>
        <dbReference type="ARBA" id="ARBA00022857"/>
    </source>
</evidence>
<dbReference type="PROSITE" id="PS00521">
    <property type="entry name" value="P5CR"/>
    <property type="match status" value="1"/>
</dbReference>
<keyword evidence="2 4" id="KW-0521">NADP</keyword>
<comment type="pathway">
    <text evidence="4 7">Amino-acid biosynthesis; L-proline biosynthesis; L-proline from L-glutamate 5-semialdehyde: step 1/1.</text>
</comment>
<keyword evidence="11" id="KW-1185">Reference proteome</keyword>
<dbReference type="EC" id="1.5.1.2" evidence="4 5"/>
<comment type="catalytic activity">
    <reaction evidence="4">
        <text>L-proline + NAD(+) = (S)-1-pyrroline-5-carboxylate + NADH + 2 H(+)</text>
        <dbReference type="Rhea" id="RHEA:14105"/>
        <dbReference type="ChEBI" id="CHEBI:15378"/>
        <dbReference type="ChEBI" id="CHEBI:17388"/>
        <dbReference type="ChEBI" id="CHEBI:57540"/>
        <dbReference type="ChEBI" id="CHEBI:57945"/>
        <dbReference type="ChEBI" id="CHEBI:60039"/>
        <dbReference type="EC" id="1.5.1.2"/>
    </reaction>
</comment>
<dbReference type="InterPro" id="IPR028939">
    <property type="entry name" value="P5C_Rdtase_cat_N"/>
</dbReference>
<feature type="domain" description="Pyrroline-5-carboxylate reductase catalytic N-terminal" evidence="8">
    <location>
        <begin position="4"/>
        <end position="99"/>
    </location>
</feature>
<keyword evidence="4" id="KW-0963">Cytoplasm</keyword>
<proteinExistence type="inferred from homology"/>
<dbReference type="OrthoDB" id="9805754at2"/>
<evidence type="ECO:0000313" key="10">
    <source>
        <dbReference type="EMBL" id="QDT57629.1"/>
    </source>
</evidence>
<keyword evidence="4 7" id="KW-0641">Proline biosynthesis</keyword>
<dbReference type="UniPathway" id="UPA00098">
    <property type="reaction ID" value="UER00361"/>
</dbReference>
<dbReference type="FunFam" id="1.10.3730.10:FF:000001">
    <property type="entry name" value="Pyrroline-5-carboxylate reductase"/>
    <property type="match status" value="1"/>
</dbReference>
<dbReference type="HAMAP" id="MF_01925">
    <property type="entry name" value="P5C_reductase"/>
    <property type="match status" value="1"/>
</dbReference>
<name>A0A517SND1_9BACT</name>
<comment type="catalytic activity">
    <reaction evidence="4 7">
        <text>L-proline + NADP(+) = (S)-1-pyrroline-5-carboxylate + NADPH + 2 H(+)</text>
        <dbReference type="Rhea" id="RHEA:14109"/>
        <dbReference type="ChEBI" id="CHEBI:15378"/>
        <dbReference type="ChEBI" id="CHEBI:17388"/>
        <dbReference type="ChEBI" id="CHEBI:57783"/>
        <dbReference type="ChEBI" id="CHEBI:58349"/>
        <dbReference type="ChEBI" id="CHEBI:60039"/>
        <dbReference type="EC" id="1.5.1.2"/>
    </reaction>
</comment>
<dbReference type="NCBIfam" id="TIGR00112">
    <property type="entry name" value="proC"/>
    <property type="match status" value="1"/>
</dbReference>
<dbReference type="SUPFAM" id="SSF48179">
    <property type="entry name" value="6-phosphogluconate dehydrogenase C-terminal domain-like"/>
    <property type="match status" value="1"/>
</dbReference>
<dbReference type="PANTHER" id="PTHR11645">
    <property type="entry name" value="PYRROLINE-5-CARBOXYLATE REDUCTASE"/>
    <property type="match status" value="1"/>
</dbReference>
<dbReference type="RefSeq" id="WP_145268242.1">
    <property type="nucleotide sequence ID" value="NZ_CP036272.1"/>
</dbReference>
<keyword evidence="3 4" id="KW-0560">Oxidoreductase</keyword>
<evidence type="ECO:0000256" key="7">
    <source>
        <dbReference type="RuleBase" id="RU003903"/>
    </source>
</evidence>
<dbReference type="SUPFAM" id="SSF51735">
    <property type="entry name" value="NAD(P)-binding Rossmann-fold domains"/>
    <property type="match status" value="1"/>
</dbReference>
<gene>
    <name evidence="4 10" type="primary">proC</name>
    <name evidence="10" type="ORF">SV7mr_01120</name>
</gene>
<organism evidence="10 11">
    <name type="scientific">Stieleria bergensis</name>
    <dbReference type="NCBI Taxonomy" id="2528025"/>
    <lineage>
        <taxon>Bacteria</taxon>
        <taxon>Pseudomonadati</taxon>
        <taxon>Planctomycetota</taxon>
        <taxon>Planctomycetia</taxon>
        <taxon>Pirellulales</taxon>
        <taxon>Pirellulaceae</taxon>
        <taxon>Stieleria</taxon>
    </lineage>
</organism>
<dbReference type="Proteomes" id="UP000315003">
    <property type="component" value="Chromosome"/>
</dbReference>
<evidence type="ECO:0000256" key="5">
    <source>
        <dbReference type="NCBIfam" id="TIGR00112"/>
    </source>
</evidence>
<dbReference type="InterPro" id="IPR008927">
    <property type="entry name" value="6-PGluconate_DH-like_C_sf"/>
</dbReference>
<dbReference type="EMBL" id="CP036272">
    <property type="protein sequence ID" value="QDT57629.1"/>
    <property type="molecule type" value="Genomic_DNA"/>
</dbReference>
<dbReference type="Pfam" id="PF14748">
    <property type="entry name" value="P5CR_dimer"/>
    <property type="match status" value="1"/>
</dbReference>
<dbReference type="PANTHER" id="PTHR11645:SF0">
    <property type="entry name" value="PYRROLINE-5-CARBOXYLATE REDUCTASE 3"/>
    <property type="match status" value="1"/>
</dbReference>
<dbReference type="Gene3D" id="3.40.50.720">
    <property type="entry name" value="NAD(P)-binding Rossmann-like Domain"/>
    <property type="match status" value="1"/>
</dbReference>
<dbReference type="InterPro" id="IPR036291">
    <property type="entry name" value="NAD(P)-bd_dom_sf"/>
</dbReference>
<dbReference type="PIRSF" id="PIRSF000193">
    <property type="entry name" value="Pyrrol-5-carb_rd"/>
    <property type="match status" value="1"/>
</dbReference>
<dbReference type="InterPro" id="IPR053790">
    <property type="entry name" value="P5CR-like_CS"/>
</dbReference>
<dbReference type="AlphaFoldDB" id="A0A517SND1"/>
<evidence type="ECO:0000259" key="8">
    <source>
        <dbReference type="Pfam" id="PF03807"/>
    </source>
</evidence>
<keyword evidence="4 7" id="KW-0028">Amino-acid biosynthesis</keyword>